<keyword evidence="3" id="KW-1185">Reference proteome</keyword>
<comment type="similarity">
    <text evidence="1">Belongs to the CutA family.</text>
</comment>
<evidence type="ECO:0000313" key="3">
    <source>
        <dbReference type="Proteomes" id="UP000321249"/>
    </source>
</evidence>
<dbReference type="Pfam" id="PF03091">
    <property type="entry name" value="CutA1"/>
    <property type="match status" value="1"/>
</dbReference>
<organism evidence="2 3">
    <name type="scientific">Allosphingosinicella ginsenosidimutans</name>
    <dbReference type="NCBI Taxonomy" id="1176539"/>
    <lineage>
        <taxon>Bacteria</taxon>
        <taxon>Pseudomonadati</taxon>
        <taxon>Pseudomonadota</taxon>
        <taxon>Alphaproteobacteria</taxon>
        <taxon>Sphingomonadales</taxon>
        <taxon>Sphingomonadaceae</taxon>
        <taxon>Allosphingosinicella</taxon>
    </lineage>
</organism>
<dbReference type="SUPFAM" id="SSF54913">
    <property type="entry name" value="GlnB-like"/>
    <property type="match status" value="1"/>
</dbReference>
<dbReference type="EMBL" id="VOQQ01000001">
    <property type="protein sequence ID" value="TXC62405.1"/>
    <property type="molecule type" value="Genomic_DNA"/>
</dbReference>
<dbReference type="RefSeq" id="WP_147041793.1">
    <property type="nucleotide sequence ID" value="NZ_BAABIR010000001.1"/>
</dbReference>
<accession>A0A5C6TR48</accession>
<dbReference type="Gene3D" id="3.30.70.120">
    <property type="match status" value="1"/>
</dbReference>
<dbReference type="InterPro" id="IPR015867">
    <property type="entry name" value="N-reg_PII/ATP_PRibTrfase_C"/>
</dbReference>
<evidence type="ECO:0000256" key="1">
    <source>
        <dbReference type="ARBA" id="ARBA00010169"/>
    </source>
</evidence>
<reference evidence="2 3" key="1">
    <citation type="journal article" date="2015" name="J. Microbiol.">
        <title>Sphingosinicella ginsenosidimutans sp. nov., with ginsenoside converting activity.</title>
        <authorList>
            <person name="Kim J.K."/>
            <person name="Kang M.S."/>
            <person name="Park S.C."/>
            <person name="Kim K.M."/>
            <person name="Choi K."/>
            <person name="Yoon M.H."/>
            <person name="Im W.T."/>
        </authorList>
    </citation>
    <scope>NUCLEOTIDE SEQUENCE [LARGE SCALE GENOMIC DNA]</scope>
    <source>
        <strain evidence="2 3">BS-11</strain>
    </source>
</reference>
<name>A0A5C6TR48_9SPHN</name>
<comment type="caution">
    <text evidence="2">The sequence shown here is derived from an EMBL/GenBank/DDBJ whole genome shotgun (WGS) entry which is preliminary data.</text>
</comment>
<dbReference type="GO" id="GO:0010038">
    <property type="term" value="P:response to metal ion"/>
    <property type="evidence" value="ECO:0007669"/>
    <property type="project" value="InterPro"/>
</dbReference>
<dbReference type="Proteomes" id="UP000321249">
    <property type="component" value="Unassembled WGS sequence"/>
</dbReference>
<dbReference type="PANTHER" id="PTHR23419">
    <property type="entry name" value="DIVALENT CATION TOLERANCE CUTA-RELATED"/>
    <property type="match status" value="1"/>
</dbReference>
<dbReference type="InterPro" id="IPR004323">
    <property type="entry name" value="Ion_tolerance_CutA"/>
</dbReference>
<sequence>MTGAAAIATVYAVFGSEDEARRIGWAMVEEGLAACVNILGPCRSIYRWRGTVEEAEEAPALFKTRADAASALIARIAELHSYEVPAIAVCPIDEAWPDYAAWVRDTVI</sequence>
<dbReference type="InterPro" id="IPR011322">
    <property type="entry name" value="N-reg_PII-like_a/b"/>
</dbReference>
<dbReference type="AlphaFoldDB" id="A0A5C6TR48"/>
<dbReference type="PANTHER" id="PTHR23419:SF8">
    <property type="entry name" value="FI09726P"/>
    <property type="match status" value="1"/>
</dbReference>
<dbReference type="GO" id="GO:0005507">
    <property type="term" value="F:copper ion binding"/>
    <property type="evidence" value="ECO:0007669"/>
    <property type="project" value="TreeGrafter"/>
</dbReference>
<evidence type="ECO:0000313" key="2">
    <source>
        <dbReference type="EMBL" id="TXC62405.1"/>
    </source>
</evidence>
<proteinExistence type="inferred from homology"/>
<gene>
    <name evidence="2" type="ORF">FRZ32_01285</name>
</gene>
<protein>
    <submittedName>
        <fullName evidence="2">Divalent-cation tolerance protein CutA</fullName>
    </submittedName>
</protein>
<dbReference type="OrthoDB" id="37622at2"/>